<dbReference type="OrthoDB" id="6499973at2759"/>
<dbReference type="InterPro" id="IPR011701">
    <property type="entry name" value="MFS"/>
</dbReference>
<dbReference type="GeneID" id="80907509"/>
<comment type="caution">
    <text evidence="4">The sequence shown here is derived from an EMBL/GenBank/DDBJ whole genome shotgun (WGS) entry which is preliminary data.</text>
</comment>
<keyword evidence="5" id="KW-1185">Reference proteome</keyword>
<dbReference type="GO" id="GO:0016020">
    <property type="term" value="C:membrane"/>
    <property type="evidence" value="ECO:0007669"/>
    <property type="project" value="UniProtKB-SubCell"/>
</dbReference>
<comment type="subcellular location">
    <subcellularLocation>
        <location evidence="1">Membrane</location>
        <topology evidence="1">Multi-pass membrane protein</topology>
    </subcellularLocation>
</comment>
<dbReference type="EMBL" id="JAPEUX010000003">
    <property type="protein sequence ID" value="KAJ4355954.1"/>
    <property type="molecule type" value="Genomic_DNA"/>
</dbReference>
<dbReference type="Gene3D" id="1.20.1250.20">
    <property type="entry name" value="MFS general substrate transporter like domains"/>
    <property type="match status" value="1"/>
</dbReference>
<comment type="similarity">
    <text evidence="2">Belongs to the major facilitator superfamily. Monocarboxylate porter (TC 2.A.1.13) family.</text>
</comment>
<feature type="transmembrane region" description="Helical" evidence="3">
    <location>
        <begin position="125"/>
        <end position="146"/>
    </location>
</feature>
<dbReference type="InterPro" id="IPR050327">
    <property type="entry name" value="Proton-linked_MCT"/>
</dbReference>
<evidence type="ECO:0000313" key="4">
    <source>
        <dbReference type="EMBL" id="KAJ4355954.1"/>
    </source>
</evidence>
<reference evidence="4" key="1">
    <citation type="submission" date="2022-10" db="EMBL/GenBank/DDBJ databases">
        <title>Tapping the CABI collections for fungal endophytes: first genome assemblies for Collariella, Neodidymelliopsis, Ascochyta clinopodiicola, Didymella pomorum, Didymosphaeria variabile, Neocosmospora piperis and Neocucurbitaria cava.</title>
        <authorList>
            <person name="Hill R."/>
        </authorList>
    </citation>
    <scope>NUCLEOTIDE SEQUENCE</scope>
    <source>
        <strain evidence="4">IMI 356815</strain>
    </source>
</reference>
<evidence type="ECO:0000256" key="3">
    <source>
        <dbReference type="SAM" id="Phobius"/>
    </source>
</evidence>
<protein>
    <recommendedName>
        <fullName evidence="6">MFS general substrate transporter</fullName>
    </recommendedName>
</protein>
<proteinExistence type="inferred from homology"/>
<dbReference type="InterPro" id="IPR036259">
    <property type="entry name" value="MFS_trans_sf"/>
</dbReference>
<keyword evidence="3" id="KW-0812">Transmembrane</keyword>
<name>A0A9W8XP22_9PLEO</name>
<evidence type="ECO:0000256" key="2">
    <source>
        <dbReference type="ARBA" id="ARBA00006727"/>
    </source>
</evidence>
<dbReference type="PANTHER" id="PTHR11360:SF302">
    <property type="entry name" value="MAJOR FACILITATOR SUPERFAMILY (MFS) PROFILE DOMAIN-CONTAINING PROTEIN"/>
    <property type="match status" value="1"/>
</dbReference>
<accession>A0A9W8XP22</accession>
<evidence type="ECO:0000256" key="1">
    <source>
        <dbReference type="ARBA" id="ARBA00004141"/>
    </source>
</evidence>
<dbReference type="PANTHER" id="PTHR11360">
    <property type="entry name" value="MONOCARBOXYLATE TRANSPORTER"/>
    <property type="match status" value="1"/>
</dbReference>
<organism evidence="4 5">
    <name type="scientific">Didymosphaeria variabile</name>
    <dbReference type="NCBI Taxonomy" id="1932322"/>
    <lineage>
        <taxon>Eukaryota</taxon>
        <taxon>Fungi</taxon>
        <taxon>Dikarya</taxon>
        <taxon>Ascomycota</taxon>
        <taxon>Pezizomycotina</taxon>
        <taxon>Dothideomycetes</taxon>
        <taxon>Pleosporomycetidae</taxon>
        <taxon>Pleosporales</taxon>
        <taxon>Massarineae</taxon>
        <taxon>Didymosphaeriaceae</taxon>
        <taxon>Didymosphaeria</taxon>
    </lineage>
</organism>
<dbReference type="RefSeq" id="XP_056073080.1">
    <property type="nucleotide sequence ID" value="XM_056212772.1"/>
</dbReference>
<evidence type="ECO:0000313" key="5">
    <source>
        <dbReference type="Proteomes" id="UP001140513"/>
    </source>
</evidence>
<dbReference type="GO" id="GO:0022857">
    <property type="term" value="F:transmembrane transporter activity"/>
    <property type="evidence" value="ECO:0007669"/>
    <property type="project" value="InterPro"/>
</dbReference>
<gene>
    <name evidence="4" type="ORF">N0V89_003979</name>
</gene>
<dbReference type="SUPFAM" id="SSF103473">
    <property type="entry name" value="MFS general substrate transporter"/>
    <property type="match status" value="1"/>
</dbReference>
<dbReference type="Pfam" id="PF07690">
    <property type="entry name" value="MFS_1"/>
    <property type="match status" value="1"/>
</dbReference>
<feature type="transmembrane region" description="Helical" evidence="3">
    <location>
        <begin position="158"/>
        <end position="182"/>
    </location>
</feature>
<keyword evidence="3" id="KW-1133">Transmembrane helix</keyword>
<dbReference type="Proteomes" id="UP001140513">
    <property type="component" value="Unassembled WGS sequence"/>
</dbReference>
<feature type="transmembrane region" description="Helical" evidence="3">
    <location>
        <begin position="202"/>
        <end position="222"/>
    </location>
</feature>
<evidence type="ECO:0008006" key="6">
    <source>
        <dbReference type="Google" id="ProtNLM"/>
    </source>
</evidence>
<feature type="transmembrane region" description="Helical" evidence="3">
    <location>
        <begin position="100"/>
        <end position="119"/>
    </location>
</feature>
<dbReference type="AlphaFoldDB" id="A0A9W8XP22"/>
<keyword evidence="3" id="KW-0472">Membrane</keyword>
<sequence length="233" mass="25309">MFFLGAASFLAQPPRRCEKRSTKLIGWKAFKDPTFTLLLMVNLVHPLTVAIPTTFGPEFSKALGYDMKMASIILAISSVVGIPARFLMGNAADKVGHNNMLFLGTFTFAVSTLALWLPAAQTSNGAAWIVYNVVYGCVFGIFGTVINSVQKRHFGDELYYPYNGALSSIRGVGYIVGVPIAGSLVTRVKDSELHGNDFVKPIVYTGTLLMVSAFCVGGVGWLDGRKNGWKRAR</sequence>
<feature type="transmembrane region" description="Helical" evidence="3">
    <location>
        <begin position="69"/>
        <end position="88"/>
    </location>
</feature>